<feature type="compositionally biased region" description="Basic residues" evidence="7">
    <location>
        <begin position="420"/>
        <end position="437"/>
    </location>
</feature>
<dbReference type="OrthoDB" id="6347512at2759"/>
<comment type="subcellular location">
    <subcellularLocation>
        <location evidence="2">Chromosome</location>
        <location evidence="2">Centromere</location>
    </subcellularLocation>
    <subcellularLocation>
        <location evidence="1">Nucleus</location>
    </subcellularLocation>
</comment>
<name>A0A179IA19_CORDF</name>
<keyword evidence="6" id="KW-0137">Centromere</keyword>
<dbReference type="Pfam" id="PF07778">
    <property type="entry name" value="CENP-I"/>
    <property type="match status" value="1"/>
</dbReference>
<dbReference type="PANTHER" id="PTHR48208">
    <property type="entry name" value="CENTROMERE PROTEIN I"/>
    <property type="match status" value="1"/>
</dbReference>
<feature type="compositionally biased region" description="Low complexity" evidence="7">
    <location>
        <begin position="61"/>
        <end position="74"/>
    </location>
</feature>
<keyword evidence="9" id="KW-1185">Reference proteome</keyword>
<evidence type="ECO:0000256" key="6">
    <source>
        <dbReference type="ARBA" id="ARBA00023328"/>
    </source>
</evidence>
<evidence type="ECO:0000256" key="7">
    <source>
        <dbReference type="SAM" id="MobiDB-lite"/>
    </source>
</evidence>
<keyword evidence="4" id="KW-0158">Chromosome</keyword>
<comment type="caution">
    <text evidence="8">The sequence shown here is derived from an EMBL/GenBank/DDBJ whole genome shotgun (WGS) entry which is preliminary data.</text>
</comment>
<dbReference type="CDD" id="cd22647">
    <property type="entry name" value="CTF3_NTD_HEAT"/>
    <property type="match status" value="1"/>
</dbReference>
<evidence type="ECO:0000313" key="8">
    <source>
        <dbReference type="EMBL" id="OAQ98313.1"/>
    </source>
</evidence>
<proteinExistence type="inferred from homology"/>
<comment type="similarity">
    <text evidence="3">Belongs to the CENP-I/CTF3 family.</text>
</comment>
<feature type="region of interest" description="Disordered" evidence="7">
    <location>
        <begin position="377"/>
        <end position="403"/>
    </location>
</feature>
<evidence type="ECO:0000256" key="2">
    <source>
        <dbReference type="ARBA" id="ARBA00004584"/>
    </source>
</evidence>
<evidence type="ECO:0000256" key="1">
    <source>
        <dbReference type="ARBA" id="ARBA00004123"/>
    </source>
</evidence>
<dbReference type="AlphaFoldDB" id="A0A179IA19"/>
<dbReference type="GO" id="GO:0005634">
    <property type="term" value="C:nucleus"/>
    <property type="evidence" value="ECO:0007669"/>
    <property type="project" value="UniProtKB-SubCell"/>
</dbReference>
<evidence type="ECO:0000313" key="9">
    <source>
        <dbReference type="Proteomes" id="UP000243081"/>
    </source>
</evidence>
<keyword evidence="5" id="KW-0539">Nucleus</keyword>
<gene>
    <name evidence="8" type="ORF">LLEC1_03239</name>
</gene>
<feature type="non-terminal residue" evidence="8">
    <location>
        <position position="460"/>
    </location>
</feature>
<feature type="region of interest" description="Disordered" evidence="7">
    <location>
        <begin position="45"/>
        <end position="77"/>
    </location>
</feature>
<sequence length="460" mass="50419">MPAAGDDEITNLVADIVAAGTQGPRDSCQAVSQQPGVARVRARLAPAGTGRAADAHHDAKPAGPGEPRRAAAQPIPGDAGVGCLRAARRGRAGPRPAEATPGVLSQAYPVLFNLLDTAAIRPQLTHLLALITRRKHVRPFRIQNLLNLSRQTGNDPTLVGLLRVYKDYYPEIIVGDAVRGRASAFKHPDPSWRERLDALQEAHLQQTQERMARPRDAFRVHKTVGRGQKNKALPSVHTSHATEDSVTLEEIENVQSFVDKMDKLELPNQLVAVLADPLLQKLLLLRPSAESFLRVANWLNAALQDVLDGDADDATLWEIMEVVRDFVVQTKNLPSTVLNFFARFFQLWSGSGNKACIFDILAYTPLHDFQGKAVPGRVSTPGGCRRRQPTVHAAGAPQHVHQPRASLDRRAALPQEHPGARQRHHHRRRAARRHARPHAAADGPDAGERVGHSRLLRAEP</sequence>
<organism evidence="8 9">
    <name type="scientific">Cordyceps confragosa</name>
    <name type="common">Lecanicillium lecanii</name>
    <dbReference type="NCBI Taxonomy" id="2714763"/>
    <lineage>
        <taxon>Eukaryota</taxon>
        <taxon>Fungi</taxon>
        <taxon>Dikarya</taxon>
        <taxon>Ascomycota</taxon>
        <taxon>Pezizomycotina</taxon>
        <taxon>Sordariomycetes</taxon>
        <taxon>Hypocreomycetidae</taxon>
        <taxon>Hypocreales</taxon>
        <taxon>Cordycipitaceae</taxon>
        <taxon>Akanthomyces</taxon>
    </lineage>
</organism>
<protein>
    <submittedName>
        <fullName evidence="8">Uncharacterized protein</fullName>
    </submittedName>
</protein>
<dbReference type="GO" id="GO:0000939">
    <property type="term" value="C:inner kinetochore"/>
    <property type="evidence" value="ECO:0007669"/>
    <property type="project" value="TreeGrafter"/>
</dbReference>
<dbReference type="PANTHER" id="PTHR48208:SF2">
    <property type="entry name" value="CENTROMERE PROTEIN I"/>
    <property type="match status" value="1"/>
</dbReference>
<dbReference type="EMBL" id="LUKN01002927">
    <property type="protein sequence ID" value="OAQ98313.1"/>
    <property type="molecule type" value="Genomic_DNA"/>
</dbReference>
<dbReference type="GO" id="GO:0034080">
    <property type="term" value="P:CENP-A containing chromatin assembly"/>
    <property type="evidence" value="ECO:0007669"/>
    <property type="project" value="TreeGrafter"/>
</dbReference>
<evidence type="ECO:0000256" key="5">
    <source>
        <dbReference type="ARBA" id="ARBA00023242"/>
    </source>
</evidence>
<reference evidence="8 9" key="1">
    <citation type="submission" date="2016-03" db="EMBL/GenBank/DDBJ databases">
        <title>Fine-scale spatial genetic structure of a fungal parasite of coffee scale insects.</title>
        <authorList>
            <person name="Jackson D."/>
            <person name="Zemenick K.A."/>
            <person name="Malloure B."/>
            <person name="Quandt C.A."/>
            <person name="James T.Y."/>
        </authorList>
    </citation>
    <scope>NUCLEOTIDE SEQUENCE [LARGE SCALE GENOMIC DNA]</scope>
    <source>
        <strain evidence="8 9">UM487</strain>
    </source>
</reference>
<dbReference type="Proteomes" id="UP000243081">
    <property type="component" value="Unassembled WGS sequence"/>
</dbReference>
<feature type="region of interest" description="Disordered" evidence="7">
    <location>
        <begin position="415"/>
        <end position="460"/>
    </location>
</feature>
<evidence type="ECO:0000256" key="3">
    <source>
        <dbReference type="ARBA" id="ARBA00005470"/>
    </source>
</evidence>
<evidence type="ECO:0000256" key="4">
    <source>
        <dbReference type="ARBA" id="ARBA00022454"/>
    </source>
</evidence>
<dbReference type="InterPro" id="IPR012485">
    <property type="entry name" value="CENP-I"/>
</dbReference>
<dbReference type="GO" id="GO:0000070">
    <property type="term" value="P:mitotic sister chromatid segregation"/>
    <property type="evidence" value="ECO:0007669"/>
    <property type="project" value="TreeGrafter"/>
</dbReference>
<feature type="compositionally biased region" description="Basic and acidic residues" evidence="7">
    <location>
        <begin position="446"/>
        <end position="460"/>
    </location>
</feature>
<accession>A0A179IA19</accession>